<keyword evidence="3" id="KW-0436">Ligase</keyword>
<dbReference type="Pfam" id="PF02569">
    <property type="entry name" value="Pantoate_ligase"/>
    <property type="match status" value="1"/>
</dbReference>
<proteinExistence type="predicted"/>
<dbReference type="InterPro" id="IPR003721">
    <property type="entry name" value="Pantoate_ligase"/>
</dbReference>
<dbReference type="AlphaFoldDB" id="A0A0E9LYE0"/>
<dbReference type="PANTHER" id="PTHR21299">
    <property type="entry name" value="CYTIDYLATE KINASE/PANTOATE-BETA-ALANINE LIGASE"/>
    <property type="match status" value="1"/>
</dbReference>
<dbReference type="GO" id="GO:0015940">
    <property type="term" value="P:pantothenate biosynthetic process"/>
    <property type="evidence" value="ECO:0007669"/>
    <property type="project" value="InterPro"/>
</dbReference>
<dbReference type="SUPFAM" id="SSF52374">
    <property type="entry name" value="Nucleotidylyl transferase"/>
    <property type="match status" value="1"/>
</dbReference>
<dbReference type="GO" id="GO:0005524">
    <property type="term" value="F:ATP binding"/>
    <property type="evidence" value="ECO:0007669"/>
    <property type="project" value="UniProtKB-KW"/>
</dbReference>
<sequence>MVVVSIFVNPTQFNNPADLERYPRDIQKDADMLSETPCELLFVPTVKEVYPEPDNRVFDFGPLDKVMEGHYRPGHFNGVAQVVSRLFDLVKPDKAFFGEKDFQQLAIVRAWCDN</sequence>
<organism evidence="3 4">
    <name type="scientific">Geofilum rubicundum JCM 15548</name>
    <dbReference type="NCBI Taxonomy" id="1236989"/>
    <lineage>
        <taxon>Bacteria</taxon>
        <taxon>Pseudomonadati</taxon>
        <taxon>Bacteroidota</taxon>
        <taxon>Bacteroidia</taxon>
        <taxon>Marinilabiliales</taxon>
        <taxon>Marinilabiliaceae</taxon>
        <taxon>Geofilum</taxon>
    </lineage>
</organism>
<dbReference type="PANTHER" id="PTHR21299:SF1">
    <property type="entry name" value="PANTOATE--BETA-ALANINE LIGASE"/>
    <property type="match status" value="1"/>
</dbReference>
<dbReference type="InterPro" id="IPR014729">
    <property type="entry name" value="Rossmann-like_a/b/a_fold"/>
</dbReference>
<evidence type="ECO:0000313" key="4">
    <source>
        <dbReference type="Proteomes" id="UP000032900"/>
    </source>
</evidence>
<dbReference type="Proteomes" id="UP000032900">
    <property type="component" value="Unassembled WGS sequence"/>
</dbReference>
<comment type="caution">
    <text evidence="3">The sequence shown here is derived from an EMBL/GenBank/DDBJ whole genome shotgun (WGS) entry which is preliminary data.</text>
</comment>
<name>A0A0E9LYE0_9BACT</name>
<dbReference type="GO" id="GO:0004592">
    <property type="term" value="F:pantoate-beta-alanine ligase activity"/>
    <property type="evidence" value="ECO:0007669"/>
    <property type="project" value="InterPro"/>
</dbReference>
<reference evidence="3 4" key="1">
    <citation type="journal article" date="2015" name="Microbes Environ.">
        <title>Distribution and evolution of nitrogen fixation genes in the phylum bacteroidetes.</title>
        <authorList>
            <person name="Inoue J."/>
            <person name="Oshima K."/>
            <person name="Suda W."/>
            <person name="Sakamoto M."/>
            <person name="Iino T."/>
            <person name="Noda S."/>
            <person name="Hongoh Y."/>
            <person name="Hattori M."/>
            <person name="Ohkuma M."/>
        </authorList>
    </citation>
    <scope>NUCLEOTIDE SEQUENCE [LARGE SCALE GENOMIC DNA]</scope>
    <source>
        <strain evidence="3">JCM 15548</strain>
    </source>
</reference>
<keyword evidence="1" id="KW-0547">Nucleotide-binding</keyword>
<keyword evidence="4" id="KW-1185">Reference proteome</keyword>
<dbReference type="STRING" id="1236989.JCM15548_12096"/>
<evidence type="ECO:0000256" key="2">
    <source>
        <dbReference type="ARBA" id="ARBA00022840"/>
    </source>
</evidence>
<protein>
    <submittedName>
        <fullName evidence="3">Pantoate-beta-alanine ligase</fullName>
    </submittedName>
</protein>
<evidence type="ECO:0000313" key="3">
    <source>
        <dbReference type="EMBL" id="GAO29865.1"/>
    </source>
</evidence>
<dbReference type="EMBL" id="BAZW01000014">
    <property type="protein sequence ID" value="GAO29865.1"/>
    <property type="molecule type" value="Genomic_DNA"/>
</dbReference>
<evidence type="ECO:0000256" key="1">
    <source>
        <dbReference type="ARBA" id="ARBA00022741"/>
    </source>
</evidence>
<gene>
    <name evidence="3" type="ORF">JCM15548_12096</name>
</gene>
<dbReference type="GO" id="GO:0005829">
    <property type="term" value="C:cytosol"/>
    <property type="evidence" value="ECO:0007669"/>
    <property type="project" value="TreeGrafter"/>
</dbReference>
<keyword evidence="2" id="KW-0067">ATP-binding</keyword>
<accession>A0A0E9LYE0</accession>
<dbReference type="Gene3D" id="3.40.50.620">
    <property type="entry name" value="HUPs"/>
    <property type="match status" value="1"/>
</dbReference>